<evidence type="ECO:0000259" key="14">
    <source>
        <dbReference type="Pfam" id="PF00725"/>
    </source>
</evidence>
<dbReference type="RefSeq" id="WP_058502401.1">
    <property type="nucleotide sequence ID" value="NZ_CAAAJA010000056.1"/>
</dbReference>
<evidence type="ECO:0000256" key="4">
    <source>
        <dbReference type="ARBA" id="ARBA00012076"/>
    </source>
</evidence>
<dbReference type="Proteomes" id="UP000295517">
    <property type="component" value="Chromosome"/>
</dbReference>
<dbReference type="Gene3D" id="3.40.50.720">
    <property type="entry name" value="NAD(P)-binding Rossmann-like Domain"/>
    <property type="match status" value="1"/>
</dbReference>
<evidence type="ECO:0000313" key="17">
    <source>
        <dbReference type="EMBL" id="QBR84405.1"/>
    </source>
</evidence>
<comment type="similarity">
    <text evidence="3">In the N-terminal section; belongs to the enoyl-CoA hydratase/isomerase family.</text>
</comment>
<dbReference type="SUPFAM" id="SSF51735">
    <property type="entry name" value="NAD(P)-binding Rossmann-fold domains"/>
    <property type="match status" value="1"/>
</dbReference>
<dbReference type="GO" id="GO:0070403">
    <property type="term" value="F:NAD+ binding"/>
    <property type="evidence" value="ECO:0007669"/>
    <property type="project" value="InterPro"/>
</dbReference>
<evidence type="ECO:0000256" key="1">
    <source>
        <dbReference type="ARBA" id="ARBA00005005"/>
    </source>
</evidence>
<dbReference type="InterPro" id="IPR029045">
    <property type="entry name" value="ClpP/crotonase-like_dom_sf"/>
</dbReference>
<dbReference type="InterPro" id="IPR006108">
    <property type="entry name" value="3HC_DH_C"/>
</dbReference>
<reference evidence="17 19" key="2">
    <citation type="submission" date="2019-03" db="EMBL/GenBank/DDBJ databases">
        <title>Diverse conjugative elements silence natural transformation in Legionella species.</title>
        <authorList>
            <person name="Durieux I."/>
            <person name="Ginevra C."/>
            <person name="Attaiech L."/>
            <person name="Picq K."/>
            <person name="Juan P.A."/>
            <person name="Jarraud S."/>
            <person name="Charpentier X."/>
        </authorList>
    </citation>
    <scope>NUCLEOTIDE SEQUENCE [LARGE SCALE GENOMIC DNA]</scope>
    <source>
        <strain evidence="17 19">HL-0427-4011</strain>
    </source>
</reference>
<keyword evidence="8" id="KW-0520">NAD</keyword>
<dbReference type="GO" id="GO:0006635">
    <property type="term" value="P:fatty acid beta-oxidation"/>
    <property type="evidence" value="ECO:0007669"/>
    <property type="project" value="UniProtKB-UniPathway"/>
</dbReference>
<reference evidence="16 18" key="1">
    <citation type="submission" date="2015-11" db="EMBL/GenBank/DDBJ databases">
        <title>Genomic analysis of 38 Legionella species identifies large and diverse effector repertoires.</title>
        <authorList>
            <person name="Burstein D."/>
            <person name="Amaro F."/>
            <person name="Zusman T."/>
            <person name="Lifshitz Z."/>
            <person name="Cohen O."/>
            <person name="Gilbert J.A."/>
            <person name="Pupko T."/>
            <person name="Shuman H.A."/>
            <person name="Segal G."/>
        </authorList>
    </citation>
    <scope>NUCLEOTIDE SEQUENCE [LARGE SCALE GENOMIC DNA]</scope>
    <source>
        <strain evidence="16 18">Bercovier 4</strain>
    </source>
</reference>
<protein>
    <recommendedName>
        <fullName evidence="4">enoyl-CoA hydratase</fullName>
        <ecNumber evidence="4">4.2.1.17</ecNumber>
    </recommendedName>
</protein>
<evidence type="ECO:0000256" key="12">
    <source>
        <dbReference type="ARBA" id="ARBA00049556"/>
    </source>
</evidence>
<dbReference type="InterPro" id="IPR050136">
    <property type="entry name" value="FA_oxidation_alpha_subunit"/>
</dbReference>
<organism evidence="16 18">
    <name type="scientific">Legionella israelensis</name>
    <dbReference type="NCBI Taxonomy" id="454"/>
    <lineage>
        <taxon>Bacteria</taxon>
        <taxon>Pseudomonadati</taxon>
        <taxon>Pseudomonadota</taxon>
        <taxon>Gammaproteobacteria</taxon>
        <taxon>Legionellales</taxon>
        <taxon>Legionellaceae</taxon>
        <taxon>Legionella</taxon>
    </lineage>
</organism>
<dbReference type="EMBL" id="CP038254">
    <property type="protein sequence ID" value="QBR84405.1"/>
    <property type="molecule type" value="Genomic_DNA"/>
</dbReference>
<dbReference type="InterPro" id="IPR018376">
    <property type="entry name" value="Enoyl-CoA_hyd/isom_CS"/>
</dbReference>
<dbReference type="Pfam" id="PF00378">
    <property type="entry name" value="ECH_1"/>
    <property type="match status" value="1"/>
</dbReference>
<dbReference type="PANTHER" id="PTHR43612:SF3">
    <property type="entry name" value="TRIFUNCTIONAL ENZYME SUBUNIT ALPHA, MITOCHONDRIAL"/>
    <property type="match status" value="1"/>
</dbReference>
<dbReference type="InterPro" id="IPR001753">
    <property type="entry name" value="Enoyl-CoA_hydra/iso"/>
</dbReference>
<comment type="pathway">
    <text evidence="1">Lipid metabolism; fatty acid beta-oxidation.</text>
</comment>
<accession>A0A0W0VH96</accession>
<evidence type="ECO:0000313" key="18">
    <source>
        <dbReference type="Proteomes" id="UP000054761"/>
    </source>
</evidence>
<dbReference type="EMBL" id="LNYH01000112">
    <property type="protein sequence ID" value="KTD19528.1"/>
    <property type="molecule type" value="Genomic_DNA"/>
</dbReference>
<dbReference type="PROSITE" id="PS00067">
    <property type="entry name" value="3HCDH"/>
    <property type="match status" value="1"/>
</dbReference>
<evidence type="ECO:0000256" key="2">
    <source>
        <dbReference type="ARBA" id="ARBA00007005"/>
    </source>
</evidence>
<evidence type="ECO:0000313" key="19">
    <source>
        <dbReference type="Proteomes" id="UP000295517"/>
    </source>
</evidence>
<dbReference type="STRING" id="454.Lisr_2090"/>
<dbReference type="InterPro" id="IPR006176">
    <property type="entry name" value="3-OHacyl-CoA_DH_NAD-bd"/>
</dbReference>
<gene>
    <name evidence="16" type="primary">yfcX</name>
    <name evidence="17" type="ORF">E3983_08535</name>
    <name evidence="16" type="ORF">Lisr_2090</name>
</gene>
<comment type="catalytic activity">
    <reaction evidence="12">
        <text>a (3S)-3-hydroxyacyl-CoA + NAD(+) = a 3-oxoacyl-CoA + NADH + H(+)</text>
        <dbReference type="Rhea" id="RHEA:22432"/>
        <dbReference type="ChEBI" id="CHEBI:15378"/>
        <dbReference type="ChEBI" id="CHEBI:57318"/>
        <dbReference type="ChEBI" id="CHEBI:57540"/>
        <dbReference type="ChEBI" id="CHEBI:57945"/>
        <dbReference type="ChEBI" id="CHEBI:90726"/>
        <dbReference type="EC" id="1.1.1.35"/>
    </reaction>
</comment>
<evidence type="ECO:0000256" key="8">
    <source>
        <dbReference type="ARBA" id="ARBA00023027"/>
    </source>
</evidence>
<dbReference type="InterPro" id="IPR006180">
    <property type="entry name" value="3-OHacyl-CoA_DH_CS"/>
</dbReference>
<dbReference type="Pfam" id="PF00725">
    <property type="entry name" value="3HCDH"/>
    <property type="match status" value="1"/>
</dbReference>
<dbReference type="Gene3D" id="1.10.1040.50">
    <property type="match status" value="1"/>
</dbReference>
<feature type="domain" description="3-hydroxyacyl-CoA dehydrogenase NAD binding" evidence="15">
    <location>
        <begin position="310"/>
        <end position="482"/>
    </location>
</feature>
<dbReference type="Proteomes" id="UP000054761">
    <property type="component" value="Unassembled WGS sequence"/>
</dbReference>
<evidence type="ECO:0000256" key="9">
    <source>
        <dbReference type="ARBA" id="ARBA00023098"/>
    </source>
</evidence>
<dbReference type="PATRIC" id="fig|454.4.peg.2277"/>
<dbReference type="CDD" id="cd06558">
    <property type="entry name" value="crotonase-like"/>
    <property type="match status" value="1"/>
</dbReference>
<evidence type="ECO:0000256" key="7">
    <source>
        <dbReference type="ARBA" id="ARBA00023002"/>
    </source>
</evidence>
<evidence type="ECO:0000256" key="5">
    <source>
        <dbReference type="ARBA" id="ARBA00022832"/>
    </source>
</evidence>
<keyword evidence="10" id="KW-0456">Lyase</keyword>
<proteinExistence type="inferred from homology"/>
<evidence type="ECO:0000256" key="6">
    <source>
        <dbReference type="ARBA" id="ARBA00022963"/>
    </source>
</evidence>
<keyword evidence="7" id="KW-0560">Oxidoreductase</keyword>
<dbReference type="Gene3D" id="3.90.226.10">
    <property type="entry name" value="2-enoyl-CoA Hydratase, Chain A, domain 1"/>
    <property type="match status" value="1"/>
</dbReference>
<dbReference type="PROSITE" id="PS00166">
    <property type="entry name" value="ENOYL_COA_HYDRATASE"/>
    <property type="match status" value="1"/>
</dbReference>
<name>A0A0W0VH96_9GAMM</name>
<dbReference type="AlphaFoldDB" id="A0A0W0VH96"/>
<dbReference type="UniPathway" id="UPA00659"/>
<dbReference type="EC" id="4.2.1.17" evidence="4"/>
<feature type="domain" description="3-hydroxyacyl-CoA dehydrogenase C-terminal" evidence="14">
    <location>
        <begin position="486"/>
        <end position="577"/>
    </location>
</feature>
<dbReference type="Pfam" id="PF02737">
    <property type="entry name" value="3HCDH_N"/>
    <property type="match status" value="1"/>
</dbReference>
<dbReference type="GO" id="GO:0016509">
    <property type="term" value="F:long-chain (3S)-3-hydroxyacyl-CoA dehydrogenase (NAD+) activity"/>
    <property type="evidence" value="ECO:0007669"/>
    <property type="project" value="TreeGrafter"/>
</dbReference>
<dbReference type="FunFam" id="3.40.50.720:FF:000009">
    <property type="entry name" value="Fatty oxidation complex, alpha subunit"/>
    <property type="match status" value="1"/>
</dbReference>
<evidence type="ECO:0000256" key="10">
    <source>
        <dbReference type="ARBA" id="ARBA00023239"/>
    </source>
</evidence>
<keyword evidence="11" id="KW-0511">Multifunctional enzyme</keyword>
<dbReference type="GO" id="GO:0004300">
    <property type="term" value="F:enoyl-CoA hydratase activity"/>
    <property type="evidence" value="ECO:0007669"/>
    <property type="project" value="UniProtKB-EC"/>
</dbReference>
<dbReference type="SUPFAM" id="SSF52096">
    <property type="entry name" value="ClpP/crotonase"/>
    <property type="match status" value="1"/>
</dbReference>
<sequence>MSKVKHWVTEKDEKNIIWLGFDRKDSTVNTINEQALDELNSVLQDISEDKNASGLVIHSLKKKGFIAGADVHAFSKFKDESEAVDFLRKGQAVFAKIESLPIPTVAMIDGFCMGGGYELALACDYRIATNEKDTRIGLPEVMLGIHPGWGGTVRLPRLIGGYDALSKIILSGSAVSSKKAKKLGMIDDAVPVRQLKRAAVYYIENKPGKHKPGFIQSITNYAWVRKLIAPLMRREVAKKVKKAHYPAPYAVIDLWEKEGTYGERAYLKEVDSIEHLVKEGNTSKNLIRAFLLRERMKGFAKNTSFKASRVHVIGAGVMGGDIAAWCALRGIMVTLEDKSYEQIAPAIGRAYKLFKKKLREDRLIQAAMDRLKPDPEGYGVSSADVIIEAVYENLEVKQQIFKRVEKNAKKEAILATNTSSIPLEEIAEVMKEPGRLVGIHFFNPVAKMELVEVVSSAKTNKKVGDEACSFVGQINKLPLPVKSSPGFLINRVLMPYLMECVQLLEEGYKASTIDKAATDFGMFMGPVELADTVGMDVCLAVAENLTRHFGGKVPQKLRDMVKEGKLGRKSGEGFYKYKNGKPIKETPATTGDTDIAHRLILRMVNEANACLREDVVADSDLLDGGMIFGTGFAPFRGGPMKYAEDFGHDKLKDLLNKLESQYGDRFKTKEVSK</sequence>
<comment type="similarity">
    <text evidence="2">In the central section; belongs to the 3-hydroxyacyl-CoA dehydrogenase family.</text>
</comment>
<keyword evidence="6" id="KW-0442">Lipid degradation</keyword>
<keyword evidence="5" id="KW-0276">Fatty acid metabolism</keyword>
<dbReference type="SUPFAM" id="SSF48179">
    <property type="entry name" value="6-phosphogluconate dehydrogenase C-terminal domain-like"/>
    <property type="match status" value="2"/>
</dbReference>
<evidence type="ECO:0000256" key="3">
    <source>
        <dbReference type="ARBA" id="ARBA00008750"/>
    </source>
</evidence>
<evidence type="ECO:0000256" key="11">
    <source>
        <dbReference type="ARBA" id="ARBA00023268"/>
    </source>
</evidence>
<keyword evidence="18" id="KW-1185">Reference proteome</keyword>
<evidence type="ECO:0000259" key="15">
    <source>
        <dbReference type="Pfam" id="PF02737"/>
    </source>
</evidence>
<evidence type="ECO:0000256" key="13">
    <source>
        <dbReference type="RuleBase" id="RU003707"/>
    </source>
</evidence>
<evidence type="ECO:0000313" key="16">
    <source>
        <dbReference type="EMBL" id="KTD19528.1"/>
    </source>
</evidence>
<keyword evidence="9" id="KW-0443">Lipid metabolism</keyword>
<dbReference type="PANTHER" id="PTHR43612">
    <property type="entry name" value="TRIFUNCTIONAL ENZYME SUBUNIT ALPHA"/>
    <property type="match status" value="1"/>
</dbReference>
<dbReference type="InterPro" id="IPR036291">
    <property type="entry name" value="NAD(P)-bd_dom_sf"/>
</dbReference>
<dbReference type="OrthoDB" id="5389341at2"/>
<dbReference type="InterPro" id="IPR008927">
    <property type="entry name" value="6-PGluconate_DH-like_C_sf"/>
</dbReference>
<comment type="similarity">
    <text evidence="13">Belongs to the enoyl-CoA hydratase/isomerase family.</text>
</comment>